<proteinExistence type="predicted"/>
<evidence type="ECO:0000256" key="1">
    <source>
        <dbReference type="SAM" id="MobiDB-lite"/>
    </source>
</evidence>
<protein>
    <submittedName>
        <fullName evidence="2">Universal stress protein</fullName>
    </submittedName>
</protein>
<dbReference type="CDD" id="cd00293">
    <property type="entry name" value="USP-like"/>
    <property type="match status" value="1"/>
</dbReference>
<dbReference type="Proteomes" id="UP001596408">
    <property type="component" value="Unassembled WGS sequence"/>
</dbReference>
<dbReference type="EMBL" id="JBHSXH010000015">
    <property type="protein sequence ID" value="MFC6826844.1"/>
    <property type="molecule type" value="Genomic_DNA"/>
</dbReference>
<sequence length="279" mass="29456">MEPGPADEHDPGTVATDGDGTGRPGVLCLLSSDGPARQMELRVAAAIADGGELVVSGDDSEEVVRRARSESVLTNVDVDSVERPASVTEEWLASVGGGRGLPTVVDARRSRSRFSESDDIGVGTDCTVVTVETVKGIDSVSSLLVPVAAGPHVDAVVDVSRALAAATDSWLDIFYVVEDAESPSDDVETLLAYCADRLGTFENYDEWVFEASDPAEAIVEQSQYYDLTVLGTAQKGLLRKYVSGSTADEVRNAAENVVLTVSAEDVTTSRVEQWIGEGT</sequence>
<organism evidence="2 3">
    <name type="scientific">Halopelagius fulvigenes</name>
    <dbReference type="NCBI Taxonomy" id="1198324"/>
    <lineage>
        <taxon>Archaea</taxon>
        <taxon>Methanobacteriati</taxon>
        <taxon>Methanobacteriota</taxon>
        <taxon>Stenosarchaea group</taxon>
        <taxon>Halobacteria</taxon>
        <taxon>Halobacteriales</taxon>
        <taxon>Haloferacaceae</taxon>
    </lineage>
</organism>
<evidence type="ECO:0000313" key="3">
    <source>
        <dbReference type="Proteomes" id="UP001596408"/>
    </source>
</evidence>
<dbReference type="Gene3D" id="3.40.50.12370">
    <property type="match status" value="1"/>
</dbReference>
<dbReference type="RefSeq" id="WP_379698967.1">
    <property type="nucleotide sequence ID" value="NZ_JBHSXH010000015.1"/>
</dbReference>
<reference evidence="2 3" key="1">
    <citation type="journal article" date="2019" name="Int. J. Syst. Evol. Microbiol.">
        <title>The Global Catalogue of Microorganisms (GCM) 10K type strain sequencing project: providing services to taxonomists for standard genome sequencing and annotation.</title>
        <authorList>
            <consortium name="The Broad Institute Genomics Platform"/>
            <consortium name="The Broad Institute Genome Sequencing Center for Infectious Disease"/>
            <person name="Wu L."/>
            <person name="Ma J."/>
        </authorList>
    </citation>
    <scope>NUCLEOTIDE SEQUENCE [LARGE SCALE GENOMIC DNA]</scope>
    <source>
        <strain evidence="2 3">YIM 94188</strain>
    </source>
</reference>
<dbReference type="AlphaFoldDB" id="A0ABD5U381"/>
<dbReference type="SUPFAM" id="SSF52402">
    <property type="entry name" value="Adenine nucleotide alpha hydrolases-like"/>
    <property type="match status" value="1"/>
</dbReference>
<feature type="region of interest" description="Disordered" evidence="1">
    <location>
        <begin position="1"/>
        <end position="24"/>
    </location>
</feature>
<gene>
    <name evidence="2" type="ORF">ACFQEV_17860</name>
</gene>
<feature type="compositionally biased region" description="Basic and acidic residues" evidence="1">
    <location>
        <begin position="1"/>
        <end position="11"/>
    </location>
</feature>
<accession>A0ABD5U381</accession>
<name>A0ABD5U381_9EURY</name>
<keyword evidence="3" id="KW-1185">Reference proteome</keyword>
<comment type="caution">
    <text evidence="2">The sequence shown here is derived from an EMBL/GenBank/DDBJ whole genome shotgun (WGS) entry which is preliminary data.</text>
</comment>
<evidence type="ECO:0000313" key="2">
    <source>
        <dbReference type="EMBL" id="MFC6826844.1"/>
    </source>
</evidence>